<dbReference type="InterPro" id="IPR002104">
    <property type="entry name" value="Integrase_catalytic"/>
</dbReference>
<organism evidence="5 6">
    <name type="scientific">Methanococcoides burtonii (strain DSM 6242 / NBRC 107633 / OCM 468 / ACE-M)</name>
    <dbReference type="NCBI Taxonomy" id="259564"/>
    <lineage>
        <taxon>Archaea</taxon>
        <taxon>Methanobacteriati</taxon>
        <taxon>Methanobacteriota</taxon>
        <taxon>Stenosarchaea group</taxon>
        <taxon>Methanomicrobia</taxon>
        <taxon>Methanosarcinales</taxon>
        <taxon>Methanosarcinaceae</taxon>
        <taxon>Methanococcoides</taxon>
    </lineage>
</organism>
<dbReference type="EMBL" id="CP000300">
    <property type="protein sequence ID" value="ABE53171.1"/>
    <property type="molecule type" value="Genomic_DNA"/>
</dbReference>
<reference evidence="6" key="1">
    <citation type="journal article" date="2009" name="ISME J.">
        <title>The genome sequence of the psychrophilic archaeon, Methanococcoides burtonii: the role of genome evolution in cold adaptation.</title>
        <authorList>
            <person name="Allen M.A."/>
            <person name="Lauro F.M."/>
            <person name="Williams T.J."/>
            <person name="Burg D."/>
            <person name="Siddiqui K.S."/>
            <person name="De Francisci D."/>
            <person name="Chong K.W."/>
            <person name="Pilak O."/>
            <person name="Chew H.H."/>
            <person name="De Maere M.Z."/>
            <person name="Ting L."/>
            <person name="Katrib M."/>
            <person name="Ng C."/>
            <person name="Sowers K.R."/>
            <person name="Galperin M.Y."/>
            <person name="Anderson I.J."/>
            <person name="Ivanova N."/>
            <person name="Dalin E."/>
            <person name="Martinez M."/>
            <person name="Lapidus A."/>
            <person name="Hauser L."/>
            <person name="Land M."/>
            <person name="Thomas T."/>
            <person name="Cavicchioli R."/>
        </authorList>
    </citation>
    <scope>NUCLEOTIDE SEQUENCE [LARGE SCALE GENOMIC DNA]</scope>
    <source>
        <strain evidence="6">DSM 6242 / NBRC 107633 / OCM 468 / ACE-M</strain>
    </source>
</reference>
<dbReference type="Proteomes" id="UP000001979">
    <property type="component" value="Chromosome"/>
</dbReference>
<keyword evidence="2" id="KW-0238">DNA-binding</keyword>
<dbReference type="GO" id="GO:0015074">
    <property type="term" value="P:DNA integration"/>
    <property type="evidence" value="ECO:0007669"/>
    <property type="project" value="UniProtKB-KW"/>
</dbReference>
<keyword evidence="6" id="KW-1185">Reference proteome</keyword>
<evidence type="ECO:0000313" key="6">
    <source>
        <dbReference type="Proteomes" id="UP000001979"/>
    </source>
</evidence>
<proteinExistence type="predicted"/>
<feature type="domain" description="Tyr recombinase" evidence="4">
    <location>
        <begin position="14"/>
        <end position="204"/>
    </location>
</feature>
<gene>
    <name evidence="5" type="ordered locus">Mbur_2316</name>
</gene>
<dbReference type="InterPro" id="IPR011010">
    <property type="entry name" value="DNA_brk_join_enz"/>
</dbReference>
<dbReference type="SUPFAM" id="SSF56349">
    <property type="entry name" value="DNA breaking-rejoining enzymes"/>
    <property type="match status" value="1"/>
</dbReference>
<dbReference type="OrthoDB" id="144892at2157"/>
<dbReference type="InterPro" id="IPR050090">
    <property type="entry name" value="Tyrosine_recombinase_XerCD"/>
</dbReference>
<keyword evidence="3" id="KW-0233">DNA recombination</keyword>
<evidence type="ECO:0000256" key="3">
    <source>
        <dbReference type="ARBA" id="ARBA00023172"/>
    </source>
</evidence>
<dbReference type="PANTHER" id="PTHR30349:SF41">
    <property type="entry name" value="INTEGRASE_RECOMBINASE PROTEIN MJ0367-RELATED"/>
    <property type="match status" value="1"/>
</dbReference>
<dbReference type="InterPro" id="IPR013762">
    <property type="entry name" value="Integrase-like_cat_sf"/>
</dbReference>
<dbReference type="PANTHER" id="PTHR30349">
    <property type="entry name" value="PHAGE INTEGRASE-RELATED"/>
    <property type="match status" value="1"/>
</dbReference>
<dbReference type="RefSeq" id="WP_011500306.1">
    <property type="nucleotide sequence ID" value="NC_007955.1"/>
</dbReference>
<dbReference type="GeneID" id="3998897"/>
<dbReference type="AlphaFoldDB" id="Q12TQ5"/>
<dbReference type="HOGENOM" id="CLU_1286347_0_0_2"/>
<protein>
    <submittedName>
        <fullName evidence="5">Tyrosine Recombinase Xerd</fullName>
    </submittedName>
</protein>
<evidence type="ECO:0000313" key="5">
    <source>
        <dbReference type="EMBL" id="ABE53171.1"/>
    </source>
</evidence>
<dbReference type="Pfam" id="PF00589">
    <property type="entry name" value="Phage_integrase"/>
    <property type="match status" value="1"/>
</dbReference>
<dbReference type="Gene3D" id="1.10.443.10">
    <property type="entry name" value="Intergrase catalytic core"/>
    <property type="match status" value="1"/>
</dbReference>
<keyword evidence="1" id="KW-0229">DNA integration</keyword>
<evidence type="ECO:0000259" key="4">
    <source>
        <dbReference type="PROSITE" id="PS51898"/>
    </source>
</evidence>
<dbReference type="CDD" id="cd00397">
    <property type="entry name" value="DNA_BRE_C"/>
    <property type="match status" value="1"/>
</dbReference>
<evidence type="ECO:0000256" key="1">
    <source>
        <dbReference type="ARBA" id="ARBA00022908"/>
    </source>
</evidence>
<dbReference type="PROSITE" id="PS51898">
    <property type="entry name" value="TYR_RECOMBINASE"/>
    <property type="match status" value="1"/>
</dbReference>
<sequence>MLPSIVNLDIVLRDQVDHLTIAEFHKLLDAADRKLGTLQRSSIRNAYVRDRNKILMITMWATGGRVSDVLSIHESDIDFEEKTIKFFVSKRKKWHTISLDSDTTLRLSNYIRTWNISGLLFQSINGSKKAMIRQSVNYMLDDYAQIAGIRSIHPHLFRHGLATYLLSKGVPMEIIAYRLKHASTRTTAAFYARVTPDIERQLISACVPDILGMS</sequence>
<dbReference type="GO" id="GO:0003677">
    <property type="term" value="F:DNA binding"/>
    <property type="evidence" value="ECO:0007669"/>
    <property type="project" value="UniProtKB-KW"/>
</dbReference>
<evidence type="ECO:0000256" key="2">
    <source>
        <dbReference type="ARBA" id="ARBA00023125"/>
    </source>
</evidence>
<accession>Q12TQ5</accession>
<dbReference type="GO" id="GO:0006310">
    <property type="term" value="P:DNA recombination"/>
    <property type="evidence" value="ECO:0007669"/>
    <property type="project" value="UniProtKB-KW"/>
</dbReference>
<dbReference type="KEGG" id="mbu:Mbur_2316"/>
<name>Q12TQ5_METBU</name>